<feature type="non-terminal residue" evidence="3">
    <location>
        <position position="1"/>
    </location>
</feature>
<accession>A0ABN9MGV7</accession>
<proteinExistence type="predicted"/>
<organism evidence="3 4">
    <name type="scientific">Ranitomeya imitator</name>
    <name type="common">mimic poison frog</name>
    <dbReference type="NCBI Taxonomy" id="111125"/>
    <lineage>
        <taxon>Eukaryota</taxon>
        <taxon>Metazoa</taxon>
        <taxon>Chordata</taxon>
        <taxon>Craniata</taxon>
        <taxon>Vertebrata</taxon>
        <taxon>Euteleostomi</taxon>
        <taxon>Amphibia</taxon>
        <taxon>Batrachia</taxon>
        <taxon>Anura</taxon>
        <taxon>Neobatrachia</taxon>
        <taxon>Hyloidea</taxon>
        <taxon>Dendrobatidae</taxon>
        <taxon>Dendrobatinae</taxon>
        <taxon>Ranitomeya</taxon>
    </lineage>
</organism>
<gene>
    <name evidence="3" type="ORF">RIMI_LOCUS20842977</name>
</gene>
<evidence type="ECO:0000313" key="4">
    <source>
        <dbReference type="Proteomes" id="UP001176940"/>
    </source>
</evidence>
<keyword evidence="2" id="KW-0067">ATP-binding</keyword>
<evidence type="ECO:0000256" key="1">
    <source>
        <dbReference type="ARBA" id="ARBA00022741"/>
    </source>
</evidence>
<protein>
    <submittedName>
        <fullName evidence="3">Uncharacterized protein</fullName>
    </submittedName>
</protein>
<keyword evidence="4" id="KW-1185">Reference proteome</keyword>
<reference evidence="3" key="1">
    <citation type="submission" date="2023-07" db="EMBL/GenBank/DDBJ databases">
        <authorList>
            <person name="Stuckert A."/>
        </authorList>
    </citation>
    <scope>NUCLEOTIDE SEQUENCE</scope>
</reference>
<sequence>ISVLISVLENGQLVIPGRGDCIKVSPGFQLFATRRLHTSSSGSWYRPQNSHASLLDKYWTKIHLDNMNRSELKEVL</sequence>
<dbReference type="PANTHER" id="PTHR48103">
    <property type="entry name" value="MIDASIN-RELATED"/>
    <property type="match status" value="1"/>
</dbReference>
<dbReference type="EMBL" id="CAUEEQ010071258">
    <property type="protein sequence ID" value="CAJ0966010.1"/>
    <property type="molecule type" value="Genomic_DNA"/>
</dbReference>
<comment type="caution">
    <text evidence="3">The sequence shown here is derived from an EMBL/GenBank/DDBJ whole genome shotgun (WGS) entry which is preliminary data.</text>
</comment>
<name>A0ABN9MGV7_9NEOB</name>
<evidence type="ECO:0000313" key="3">
    <source>
        <dbReference type="EMBL" id="CAJ0966010.1"/>
    </source>
</evidence>
<evidence type="ECO:0000256" key="2">
    <source>
        <dbReference type="ARBA" id="ARBA00022840"/>
    </source>
</evidence>
<dbReference type="Proteomes" id="UP001176940">
    <property type="component" value="Unassembled WGS sequence"/>
</dbReference>
<keyword evidence="1" id="KW-0547">Nucleotide-binding</keyword>
<dbReference type="PANTHER" id="PTHR48103:SF2">
    <property type="entry name" value="MIDASIN"/>
    <property type="match status" value="1"/>
</dbReference>